<dbReference type="InterPro" id="IPR020604">
    <property type="entry name" value="CTF/NFI_DNA-bd-dom"/>
</dbReference>
<dbReference type="GO" id="GO:0045893">
    <property type="term" value="P:positive regulation of DNA-templated transcription"/>
    <property type="evidence" value="ECO:0007669"/>
    <property type="project" value="UniProtKB-ARBA"/>
</dbReference>
<dbReference type="InterPro" id="IPR000647">
    <property type="entry name" value="CTF/NFI"/>
</dbReference>
<evidence type="ECO:0000313" key="12">
    <source>
        <dbReference type="Proteomes" id="UP000007110"/>
    </source>
</evidence>
<dbReference type="GO" id="GO:0006357">
    <property type="term" value="P:regulation of transcription by RNA polymerase II"/>
    <property type="evidence" value="ECO:0000318"/>
    <property type="project" value="GO_Central"/>
</dbReference>
<feature type="domain" description="CTF/NF-I" evidence="10">
    <location>
        <begin position="4"/>
        <end position="197"/>
    </location>
</feature>
<evidence type="ECO:0000313" key="11">
    <source>
        <dbReference type="EnsemblMetazoa" id="XP_030851913"/>
    </source>
</evidence>
<dbReference type="GO" id="GO:0000978">
    <property type="term" value="F:RNA polymerase II cis-regulatory region sequence-specific DNA binding"/>
    <property type="evidence" value="ECO:0000318"/>
    <property type="project" value="GO_Central"/>
</dbReference>
<evidence type="ECO:0000256" key="8">
    <source>
        <dbReference type="RuleBase" id="RU000690"/>
    </source>
</evidence>
<comment type="subcellular location">
    <subcellularLocation>
        <location evidence="1 8">Nucleus</location>
    </subcellularLocation>
</comment>
<feature type="compositionally biased region" description="Low complexity" evidence="9">
    <location>
        <begin position="349"/>
        <end position="358"/>
    </location>
</feature>
<dbReference type="AlphaFoldDB" id="A0A7M7T3V8"/>
<evidence type="ECO:0000256" key="9">
    <source>
        <dbReference type="SAM" id="MobiDB-lite"/>
    </source>
</evidence>
<dbReference type="InParanoid" id="A0A7M7T3V8"/>
<protein>
    <recommendedName>
        <fullName evidence="8">Nuclear factor 1</fullName>
    </recommendedName>
</protein>
<dbReference type="GO" id="GO:0006260">
    <property type="term" value="P:DNA replication"/>
    <property type="evidence" value="ECO:0007669"/>
    <property type="project" value="UniProtKB-KW"/>
</dbReference>
<reference evidence="11" key="2">
    <citation type="submission" date="2021-01" db="UniProtKB">
        <authorList>
            <consortium name="EnsemblMetazoa"/>
        </authorList>
    </citation>
    <scope>IDENTIFICATION</scope>
</reference>
<keyword evidence="12" id="KW-1185">Reference proteome</keyword>
<evidence type="ECO:0000259" key="10">
    <source>
        <dbReference type="PROSITE" id="PS51080"/>
    </source>
</evidence>
<dbReference type="InterPro" id="IPR003619">
    <property type="entry name" value="MAD_homology1_Dwarfin-type"/>
</dbReference>
<comment type="similarity">
    <text evidence="8">Belongs to the CTF/NF-I family.</text>
</comment>
<keyword evidence="3 8" id="KW-0805">Transcription regulation</keyword>
<dbReference type="Proteomes" id="UP000007110">
    <property type="component" value="Unassembled WGS sequence"/>
</dbReference>
<dbReference type="GeneID" id="105437035"/>
<comment type="subunit">
    <text evidence="8">Binds DNA as a homodimer.</text>
</comment>
<reference evidence="12" key="1">
    <citation type="submission" date="2015-02" db="EMBL/GenBank/DDBJ databases">
        <title>Genome sequencing for Strongylocentrotus purpuratus.</title>
        <authorList>
            <person name="Murali S."/>
            <person name="Liu Y."/>
            <person name="Vee V."/>
            <person name="English A."/>
            <person name="Wang M."/>
            <person name="Skinner E."/>
            <person name="Han Y."/>
            <person name="Muzny D.M."/>
            <person name="Worley K.C."/>
            <person name="Gibbs R.A."/>
        </authorList>
    </citation>
    <scope>NUCLEOTIDE SEQUENCE</scope>
</reference>
<dbReference type="KEGG" id="spu:105437035"/>
<dbReference type="InterPro" id="IPR019548">
    <property type="entry name" value="CTF/NFI_DNA-bd_N"/>
</dbReference>
<evidence type="ECO:0000256" key="7">
    <source>
        <dbReference type="ARBA" id="ARBA00023242"/>
    </source>
</evidence>
<feature type="region of interest" description="Disordered" evidence="9">
    <location>
        <begin position="335"/>
        <end position="391"/>
    </location>
</feature>
<accession>A0A7M7T3V8</accession>
<proteinExistence type="inferred from homology"/>
<dbReference type="PANTHER" id="PTHR11492">
    <property type="entry name" value="NUCLEAR FACTOR I"/>
    <property type="match status" value="1"/>
</dbReference>
<dbReference type="EnsemblMetazoa" id="XM_030996053">
    <property type="protein sequence ID" value="XP_030851913"/>
    <property type="gene ID" value="LOC105437035"/>
</dbReference>
<comment type="function">
    <text evidence="8">Recognizes and binds the palindromic sequence 5'-TTGGCNNNNNGCCAA-3' present in viral and cellular promoters and in the origin of replication of adenovirus type 2. These proteins are individually capable of activating transcription and replication.</text>
</comment>
<dbReference type="RefSeq" id="XP_030851913.1">
    <property type="nucleotide sequence ID" value="XM_030996053.1"/>
</dbReference>
<evidence type="ECO:0000256" key="5">
    <source>
        <dbReference type="ARBA" id="ARBA00023159"/>
    </source>
</evidence>
<dbReference type="GO" id="GO:0005634">
    <property type="term" value="C:nucleus"/>
    <property type="evidence" value="ECO:0000318"/>
    <property type="project" value="GO_Central"/>
</dbReference>
<dbReference type="GO" id="GO:0000981">
    <property type="term" value="F:DNA-binding transcription factor activity, RNA polymerase II-specific"/>
    <property type="evidence" value="ECO:0000318"/>
    <property type="project" value="GO_Central"/>
</dbReference>
<dbReference type="SMART" id="SM00523">
    <property type="entry name" value="DWA"/>
    <property type="match status" value="1"/>
</dbReference>
<keyword evidence="4 8" id="KW-0238">DNA-binding</keyword>
<organism evidence="11 12">
    <name type="scientific">Strongylocentrotus purpuratus</name>
    <name type="common">Purple sea urchin</name>
    <dbReference type="NCBI Taxonomy" id="7668"/>
    <lineage>
        <taxon>Eukaryota</taxon>
        <taxon>Metazoa</taxon>
        <taxon>Echinodermata</taxon>
        <taxon>Eleutherozoa</taxon>
        <taxon>Echinozoa</taxon>
        <taxon>Echinoidea</taxon>
        <taxon>Euechinoidea</taxon>
        <taxon>Echinacea</taxon>
        <taxon>Camarodonta</taxon>
        <taxon>Echinidea</taxon>
        <taxon>Strongylocentrotidae</taxon>
        <taxon>Strongylocentrotus</taxon>
    </lineage>
</organism>
<evidence type="ECO:0000256" key="6">
    <source>
        <dbReference type="ARBA" id="ARBA00023163"/>
    </source>
</evidence>
<dbReference type="OrthoDB" id="10055441at2759"/>
<keyword evidence="2 8" id="KW-0235">DNA replication</keyword>
<dbReference type="PANTHER" id="PTHR11492:SF8">
    <property type="entry name" value="NUCLEAR FACTOR I, ISOFORM B"/>
    <property type="match status" value="1"/>
</dbReference>
<keyword evidence="6 8" id="KW-0804">Transcription</keyword>
<dbReference type="Pfam" id="PF10524">
    <property type="entry name" value="NfI_DNAbd_pre-N"/>
    <property type="match status" value="1"/>
</dbReference>
<evidence type="ECO:0000256" key="4">
    <source>
        <dbReference type="ARBA" id="ARBA00023125"/>
    </source>
</evidence>
<keyword evidence="5 8" id="KW-0010">Activator</keyword>
<sequence>MSTWNLRPEMSVDEYHPFIEAVLPRVKGFSYIWFNLQARKRRHYKKHEKRMTPMEERVVKEELMNDKPELKQKWASRLLAKLRKDIRPECRENFVLSVTGKKPPMCILSNPDQKGKMRRIDCLRQADKVWRLDLVMVVLFKAIPLESTDGERLVKSPNCTNHTLCVQPHHMGISVRELDMYLANFIMQSPERSLSESDTLSVGSGSDPDLQMSVLNGQENHHMFSSTGVFTALELRRITQVQYSPSSSSSTVPILMGGGDTGLGSALNLSELPSPTYYANSYANNVHPGLVGSQTMGGLRRNIPLSLTHGNKRIKRNSTTMSSADDEVDSIGEEGDNMGGYYGRSPANSLSSHSSGWHSDMDAGASPGIHSPNMNKPKAGLPNAQSPTGSRPGGIKIERDGSMSACTLPDGSPQNVDPVCTSYLLPVGQPNLSYANMAPSPGPPSAGYYQNQLRVHSAPNQESAQLSDYVQLVSHQETQNHPVHVKTGAAVGNANSPTKIAGFIPTAMLPPPPPPPVARPVALTTSIGQMGTLSGVSNGASSNGNMSTSTTPLNLPSTSIFTSCPTTPPVSRSIMTSPFTVLGRPDNSYVHSQQQMLSYQNISPVNISPTSLSLLTSPVATPRSTPRSTPIPRWNAPLVSIDESSDYSLMSIAAQEAFLQFVAEADLSGRMIFSKAQSMMAAGVSEDVLLNQEARFVPVMNSEPMDTGQNNVPSSK</sequence>
<dbReference type="OMA" id="DEGMDYN"/>
<dbReference type="Pfam" id="PF03165">
    <property type="entry name" value="MH1"/>
    <property type="match status" value="1"/>
</dbReference>
<dbReference type="PROSITE" id="PS51080">
    <property type="entry name" value="CTF_NFI_2"/>
    <property type="match status" value="1"/>
</dbReference>
<dbReference type="Pfam" id="PF00859">
    <property type="entry name" value="CTF_NFI"/>
    <property type="match status" value="1"/>
</dbReference>
<name>A0A7M7T3V8_STRPU</name>
<keyword evidence="7 8" id="KW-0539">Nucleus</keyword>
<evidence type="ECO:0000256" key="1">
    <source>
        <dbReference type="ARBA" id="ARBA00004123"/>
    </source>
</evidence>
<evidence type="ECO:0000256" key="2">
    <source>
        <dbReference type="ARBA" id="ARBA00022705"/>
    </source>
</evidence>
<evidence type="ECO:0000256" key="3">
    <source>
        <dbReference type="ARBA" id="ARBA00023015"/>
    </source>
</evidence>